<dbReference type="Pfam" id="PF03412">
    <property type="entry name" value="Peptidase_C39"/>
    <property type="match status" value="1"/>
</dbReference>
<evidence type="ECO:0000259" key="1">
    <source>
        <dbReference type="Pfam" id="PF03412"/>
    </source>
</evidence>
<dbReference type="Proteomes" id="UP000315471">
    <property type="component" value="Unassembled WGS sequence"/>
</dbReference>
<sequence length="265" mass="29436">MHQLSLRIESQPSDSDCGPTCLHAVYNYWKDEISLDQVIEEIGQFSKGGTLAVQLACHALRRGYEATIVTYNVQFFDPTWFPFGRVDLAEKLIAQREAKRATDERFDVATEAYLQFLELGGVVDMEPLEENLIVRSLVAGVPILSGLSATFLYQEAREVSQPRDERGRTSVANDILGEPAGHFVVLYGYETQTGQVMLADPLQNNPIAKTHLYAAPLSQVATAILLGIATYDANLLMIRKKHERPMSAKFAMSPVAKVAKTFDEP</sequence>
<dbReference type="AlphaFoldDB" id="A0A5C6DL44"/>
<keyword evidence="3" id="KW-1185">Reference proteome</keyword>
<reference evidence="2 3" key="1">
    <citation type="submission" date="2019-02" db="EMBL/GenBank/DDBJ databases">
        <title>Deep-cultivation of Planctomycetes and their phenomic and genomic characterization uncovers novel biology.</title>
        <authorList>
            <person name="Wiegand S."/>
            <person name="Jogler M."/>
            <person name="Boedeker C."/>
            <person name="Pinto D."/>
            <person name="Vollmers J."/>
            <person name="Rivas-Marin E."/>
            <person name="Kohn T."/>
            <person name="Peeters S.H."/>
            <person name="Heuer A."/>
            <person name="Rast P."/>
            <person name="Oberbeckmann S."/>
            <person name="Bunk B."/>
            <person name="Jeske O."/>
            <person name="Meyerdierks A."/>
            <person name="Storesund J.E."/>
            <person name="Kallscheuer N."/>
            <person name="Luecker S."/>
            <person name="Lage O.M."/>
            <person name="Pohl T."/>
            <person name="Merkel B.J."/>
            <person name="Hornburger P."/>
            <person name="Mueller R.-W."/>
            <person name="Bruemmer F."/>
            <person name="Labrenz M."/>
            <person name="Spormann A.M."/>
            <person name="Op Den Camp H."/>
            <person name="Overmann J."/>
            <person name="Amann R."/>
            <person name="Jetten M.S.M."/>
            <person name="Mascher T."/>
            <person name="Medema M.H."/>
            <person name="Devos D.P."/>
            <person name="Kaster A.-K."/>
            <person name="Ovreas L."/>
            <person name="Rohde M."/>
            <person name="Galperin M.Y."/>
            <person name="Jogler C."/>
        </authorList>
    </citation>
    <scope>NUCLEOTIDE SEQUENCE [LARGE SCALE GENOMIC DNA]</scope>
    <source>
        <strain evidence="2 3">Q31b</strain>
    </source>
</reference>
<evidence type="ECO:0000313" key="3">
    <source>
        <dbReference type="Proteomes" id="UP000315471"/>
    </source>
</evidence>
<feature type="domain" description="Peptidase C39" evidence="1">
    <location>
        <begin position="8"/>
        <end position="76"/>
    </location>
</feature>
<dbReference type="GO" id="GO:0006508">
    <property type="term" value="P:proteolysis"/>
    <property type="evidence" value="ECO:0007669"/>
    <property type="project" value="InterPro"/>
</dbReference>
<dbReference type="GO" id="GO:0005524">
    <property type="term" value="F:ATP binding"/>
    <property type="evidence" value="ECO:0007669"/>
    <property type="project" value="InterPro"/>
</dbReference>
<evidence type="ECO:0000313" key="2">
    <source>
        <dbReference type="EMBL" id="TWU37590.1"/>
    </source>
</evidence>
<accession>A0A5C6DL44</accession>
<dbReference type="InterPro" id="IPR005074">
    <property type="entry name" value="Peptidase_C39"/>
</dbReference>
<dbReference type="GO" id="GO:0016020">
    <property type="term" value="C:membrane"/>
    <property type="evidence" value="ECO:0007669"/>
    <property type="project" value="InterPro"/>
</dbReference>
<dbReference type="GO" id="GO:0008233">
    <property type="term" value="F:peptidase activity"/>
    <property type="evidence" value="ECO:0007669"/>
    <property type="project" value="InterPro"/>
</dbReference>
<organism evidence="2 3">
    <name type="scientific">Novipirellula aureliae</name>
    <dbReference type="NCBI Taxonomy" id="2527966"/>
    <lineage>
        <taxon>Bacteria</taxon>
        <taxon>Pseudomonadati</taxon>
        <taxon>Planctomycetota</taxon>
        <taxon>Planctomycetia</taxon>
        <taxon>Pirellulales</taxon>
        <taxon>Pirellulaceae</taxon>
        <taxon>Novipirellula</taxon>
    </lineage>
</organism>
<proteinExistence type="predicted"/>
<protein>
    <submittedName>
        <fullName evidence="2">Peptidase C39 family protein</fullName>
    </submittedName>
</protein>
<comment type="caution">
    <text evidence="2">The sequence shown here is derived from an EMBL/GenBank/DDBJ whole genome shotgun (WGS) entry which is preliminary data.</text>
</comment>
<dbReference type="Gene3D" id="3.90.70.10">
    <property type="entry name" value="Cysteine proteinases"/>
    <property type="match status" value="1"/>
</dbReference>
<gene>
    <name evidence="2" type="ORF">Q31b_43780</name>
</gene>
<name>A0A5C6DL44_9BACT</name>
<dbReference type="RefSeq" id="WP_197171956.1">
    <property type="nucleotide sequence ID" value="NZ_SJPY01000007.1"/>
</dbReference>
<dbReference type="EMBL" id="SJPY01000007">
    <property type="protein sequence ID" value="TWU37590.1"/>
    <property type="molecule type" value="Genomic_DNA"/>
</dbReference>